<dbReference type="EMBL" id="QOCW01000004">
    <property type="protein sequence ID" value="RBW70527.1"/>
    <property type="molecule type" value="Genomic_DNA"/>
</dbReference>
<dbReference type="Proteomes" id="UP000253314">
    <property type="component" value="Unassembled WGS sequence"/>
</dbReference>
<sequence>MNPIVQQMVNYKLNHLTIDELLELSKKYNVTITRVQAQKVIQILQREKVDIANLKQRQRILTTIGKETNPRLMKQIDMLLTQLL</sequence>
<reference evidence="1 2" key="1">
    <citation type="submission" date="2018-07" db="EMBL/GenBank/DDBJ databases">
        <title>Lottiidibacillus patelloidae gen. nov., sp. nov., isolated from the intestinal tract of a marine limpet and the reclassification of B. taeanensis BH030017T, B. algicola KMM 3737T and B. hwajinpoensis SW-72T as genus Lottiidibacillus.</title>
        <authorList>
            <person name="Liu R."/>
            <person name="Huang Z."/>
        </authorList>
    </citation>
    <scope>NUCLEOTIDE SEQUENCE [LARGE SCALE GENOMIC DNA]</scope>
    <source>
        <strain evidence="1 2">BH030017</strain>
    </source>
</reference>
<dbReference type="InterPro" id="IPR020277">
    <property type="entry name" value="DUF2624"/>
</dbReference>
<dbReference type="Pfam" id="PF11116">
    <property type="entry name" value="DUF2624"/>
    <property type="match status" value="1"/>
</dbReference>
<keyword evidence="2" id="KW-1185">Reference proteome</keyword>
<dbReference type="AlphaFoldDB" id="A0A366XXA3"/>
<name>A0A366XXA3_9BACI</name>
<dbReference type="OrthoDB" id="2969753at2"/>
<evidence type="ECO:0000313" key="1">
    <source>
        <dbReference type="EMBL" id="RBW70527.1"/>
    </source>
</evidence>
<dbReference type="RefSeq" id="WP_113804979.1">
    <property type="nucleotide sequence ID" value="NZ_QOCW01000004.1"/>
</dbReference>
<evidence type="ECO:0000313" key="2">
    <source>
        <dbReference type="Proteomes" id="UP000253314"/>
    </source>
</evidence>
<gene>
    <name evidence="1" type="ORF">DS031_05740</name>
</gene>
<protein>
    <submittedName>
        <fullName evidence="1">DUF2624 domain-containing protein</fullName>
    </submittedName>
</protein>
<proteinExistence type="predicted"/>
<organism evidence="1 2">
    <name type="scientific">Bacillus taeanensis</name>
    <dbReference type="NCBI Taxonomy" id="273032"/>
    <lineage>
        <taxon>Bacteria</taxon>
        <taxon>Bacillati</taxon>
        <taxon>Bacillota</taxon>
        <taxon>Bacilli</taxon>
        <taxon>Bacillales</taxon>
        <taxon>Bacillaceae</taxon>
        <taxon>Bacillus</taxon>
    </lineage>
</organism>
<accession>A0A366XXA3</accession>
<comment type="caution">
    <text evidence="1">The sequence shown here is derived from an EMBL/GenBank/DDBJ whole genome shotgun (WGS) entry which is preliminary data.</text>
</comment>